<dbReference type="EMBL" id="BAAASR010000015">
    <property type="protein sequence ID" value="GAA2494839.1"/>
    <property type="molecule type" value="Genomic_DNA"/>
</dbReference>
<gene>
    <name evidence="1" type="ORF">GCM10010393_28580</name>
</gene>
<dbReference type="Proteomes" id="UP001499942">
    <property type="component" value="Unassembled WGS sequence"/>
</dbReference>
<comment type="caution">
    <text evidence="1">The sequence shown here is derived from an EMBL/GenBank/DDBJ whole genome shotgun (WGS) entry which is preliminary data.</text>
</comment>
<protein>
    <recommendedName>
        <fullName evidence="3">Secreted protein</fullName>
    </recommendedName>
</protein>
<reference evidence="1 2" key="1">
    <citation type="journal article" date="2019" name="Int. J. Syst. Evol. Microbiol.">
        <title>The Global Catalogue of Microorganisms (GCM) 10K type strain sequencing project: providing services to taxonomists for standard genome sequencing and annotation.</title>
        <authorList>
            <consortium name="The Broad Institute Genomics Platform"/>
            <consortium name="The Broad Institute Genome Sequencing Center for Infectious Disease"/>
            <person name="Wu L."/>
            <person name="Ma J."/>
        </authorList>
    </citation>
    <scope>NUCLEOTIDE SEQUENCE [LARGE SCALE GENOMIC DNA]</scope>
    <source>
        <strain evidence="1 2">JCM 5062</strain>
    </source>
</reference>
<name>A0ABN3M2M6_9ACTN</name>
<organism evidence="1 2">
    <name type="scientific">Streptomyces gobitricini</name>
    <dbReference type="NCBI Taxonomy" id="68211"/>
    <lineage>
        <taxon>Bacteria</taxon>
        <taxon>Bacillati</taxon>
        <taxon>Actinomycetota</taxon>
        <taxon>Actinomycetes</taxon>
        <taxon>Kitasatosporales</taxon>
        <taxon>Streptomycetaceae</taxon>
        <taxon>Streptomyces</taxon>
    </lineage>
</organism>
<keyword evidence="2" id="KW-1185">Reference proteome</keyword>
<proteinExistence type="predicted"/>
<accession>A0ABN3M2M6</accession>
<evidence type="ECO:0000313" key="2">
    <source>
        <dbReference type="Proteomes" id="UP001499942"/>
    </source>
</evidence>
<sequence length="107" mass="12749">MKPQSPAAMLRRAPGRLAMSVLLLILLLALFGLGFLSPVWWVAAAVLVFDLAHSGRRGARGGPHRRASEYRSYQDYRAYRDRQDRWERRYRQQRPSHWDRRDREYHQ</sequence>
<evidence type="ECO:0008006" key="3">
    <source>
        <dbReference type="Google" id="ProtNLM"/>
    </source>
</evidence>
<evidence type="ECO:0000313" key="1">
    <source>
        <dbReference type="EMBL" id="GAA2494839.1"/>
    </source>
</evidence>